<dbReference type="EMBL" id="JAPTMY010000020">
    <property type="protein sequence ID" value="MCZ0858348.1"/>
    <property type="molecule type" value="Genomic_DNA"/>
</dbReference>
<evidence type="ECO:0000256" key="1">
    <source>
        <dbReference type="SAM" id="MobiDB-lite"/>
    </source>
</evidence>
<dbReference type="Proteomes" id="UP001072034">
    <property type="component" value="Unassembled WGS sequence"/>
</dbReference>
<protein>
    <submittedName>
        <fullName evidence="2">Uncharacterized protein</fullName>
    </submittedName>
</protein>
<comment type="caution">
    <text evidence="2">The sequence shown here is derived from an EMBL/GenBank/DDBJ whole genome shotgun (WGS) entry which is preliminary data.</text>
</comment>
<keyword evidence="3" id="KW-1185">Reference proteome</keyword>
<name>A0ABT4IB52_9ACTO</name>
<feature type="region of interest" description="Disordered" evidence="1">
    <location>
        <begin position="1"/>
        <end position="63"/>
    </location>
</feature>
<sequence>MKYLKVTKGDGVSQRARDPAVAAGRGGEGARAAEGARAGGDGRSTGSGKNAGDSRVAGSGGDG</sequence>
<gene>
    <name evidence="2" type="ORF">OHJ16_09870</name>
</gene>
<dbReference type="RefSeq" id="WP_268917749.1">
    <property type="nucleotide sequence ID" value="NZ_JAPTMY010000020.1"/>
</dbReference>
<evidence type="ECO:0000313" key="3">
    <source>
        <dbReference type="Proteomes" id="UP001072034"/>
    </source>
</evidence>
<accession>A0ABT4IB52</accession>
<organism evidence="2 3">
    <name type="scientific">Actinomyces israelii</name>
    <dbReference type="NCBI Taxonomy" id="1659"/>
    <lineage>
        <taxon>Bacteria</taxon>
        <taxon>Bacillati</taxon>
        <taxon>Actinomycetota</taxon>
        <taxon>Actinomycetes</taxon>
        <taxon>Actinomycetales</taxon>
        <taxon>Actinomycetaceae</taxon>
        <taxon>Actinomyces</taxon>
    </lineage>
</organism>
<proteinExistence type="predicted"/>
<reference evidence="2" key="1">
    <citation type="submission" date="2022-10" db="EMBL/GenBank/DDBJ databases">
        <title>Genome sequence of Actinomyces israelii ATCC 10048.</title>
        <authorList>
            <person name="Watt R.M."/>
            <person name="Tong W.M."/>
        </authorList>
    </citation>
    <scope>NUCLEOTIDE SEQUENCE</scope>
    <source>
        <strain evidence="2">ATCC 10048</strain>
    </source>
</reference>
<evidence type="ECO:0000313" key="2">
    <source>
        <dbReference type="EMBL" id="MCZ0858348.1"/>
    </source>
</evidence>